<dbReference type="InterPro" id="IPR006132">
    <property type="entry name" value="Asp/Orn_carbamoyltranf_P-bd"/>
</dbReference>
<reference evidence="4" key="1">
    <citation type="submission" date="2020-05" db="EMBL/GenBank/DDBJ databases">
        <authorList>
            <person name="Chiriac C."/>
            <person name="Salcher M."/>
            <person name="Ghai R."/>
            <person name="Kavagutti S V."/>
        </authorList>
    </citation>
    <scope>NUCLEOTIDE SEQUENCE</scope>
</reference>
<dbReference type="PANTHER" id="PTHR45753">
    <property type="entry name" value="ORNITHINE CARBAMOYLTRANSFERASE, MITOCHONDRIAL"/>
    <property type="match status" value="1"/>
</dbReference>
<dbReference type="SUPFAM" id="SSF53671">
    <property type="entry name" value="Aspartate/ornithine carbamoyltransferase"/>
    <property type="match status" value="1"/>
</dbReference>
<dbReference type="Pfam" id="PF00185">
    <property type="entry name" value="OTCace"/>
    <property type="match status" value="1"/>
</dbReference>
<sequence>MRHLLNITDLTVDEIKLVLELSQRNPASLGRPLAESDGTPKGAALIFEKPSNRTRHSMEIAVVQLGGHPIYTRGEEVGFDSREPVEDIARIMSGYHGLIAARVFKHDVVKRLAEASSIPVVNMLSDESHPLQGLADALTMVQEFGSLDGKTVAYVGDYNNVARSLGEVCVMLGAHYRLACPAGYEASGAELSRIAALGNGSINQSNDPQLAVVGAHAVHTDTWVSMGQEAEKAERLQIFGAYAVTTELMSKADSQAIFMHCLPAYRGYEVAADVIDGSASRVIQQGHNRLHASRGVLAFMLGVSQ</sequence>
<dbReference type="GO" id="GO:0019240">
    <property type="term" value="P:citrulline biosynthetic process"/>
    <property type="evidence" value="ECO:0007669"/>
    <property type="project" value="TreeGrafter"/>
</dbReference>
<organism evidence="4">
    <name type="scientific">freshwater metagenome</name>
    <dbReference type="NCBI Taxonomy" id="449393"/>
    <lineage>
        <taxon>unclassified sequences</taxon>
        <taxon>metagenomes</taxon>
        <taxon>ecological metagenomes</taxon>
    </lineage>
</organism>
<evidence type="ECO:0000259" key="2">
    <source>
        <dbReference type="Pfam" id="PF00185"/>
    </source>
</evidence>
<dbReference type="PRINTS" id="PR00102">
    <property type="entry name" value="OTCASE"/>
</dbReference>
<evidence type="ECO:0000259" key="3">
    <source>
        <dbReference type="Pfam" id="PF02729"/>
    </source>
</evidence>
<dbReference type="PRINTS" id="PR00100">
    <property type="entry name" value="AOTCASE"/>
</dbReference>
<accession>A0A6J6YV37</accession>
<evidence type="ECO:0000313" key="4">
    <source>
        <dbReference type="EMBL" id="CAB4810996.1"/>
    </source>
</evidence>
<dbReference type="InterPro" id="IPR006131">
    <property type="entry name" value="Asp_carbamoyltransf_Asp/Orn-bd"/>
</dbReference>
<proteinExistence type="predicted"/>
<feature type="domain" description="Aspartate/ornithine carbamoyltransferase carbamoyl-P binding" evidence="3">
    <location>
        <begin position="2"/>
        <end position="141"/>
    </location>
</feature>
<dbReference type="PANTHER" id="PTHR45753:SF3">
    <property type="entry name" value="ORNITHINE TRANSCARBAMYLASE, MITOCHONDRIAL"/>
    <property type="match status" value="1"/>
</dbReference>
<dbReference type="InterPro" id="IPR002292">
    <property type="entry name" value="Orn/put_carbamltrans"/>
</dbReference>
<dbReference type="GO" id="GO:0042450">
    <property type="term" value="P:L-arginine biosynthetic process via ornithine"/>
    <property type="evidence" value="ECO:0007669"/>
    <property type="project" value="TreeGrafter"/>
</dbReference>
<dbReference type="GO" id="GO:0016597">
    <property type="term" value="F:amino acid binding"/>
    <property type="evidence" value="ECO:0007669"/>
    <property type="project" value="InterPro"/>
</dbReference>
<dbReference type="FunFam" id="3.40.50.1370:FF:000008">
    <property type="entry name" value="Ornithine carbamoyltransferase"/>
    <property type="match status" value="1"/>
</dbReference>
<dbReference type="Gene3D" id="3.40.50.1370">
    <property type="entry name" value="Aspartate/ornithine carbamoyltransferase"/>
    <property type="match status" value="2"/>
</dbReference>
<dbReference type="EMBL" id="CAFAAL010000120">
    <property type="protein sequence ID" value="CAB4810996.1"/>
    <property type="molecule type" value="Genomic_DNA"/>
</dbReference>
<dbReference type="InterPro" id="IPR036901">
    <property type="entry name" value="Asp/Orn_carbamoylTrfase_sf"/>
</dbReference>
<dbReference type="GO" id="GO:0004585">
    <property type="term" value="F:ornithine carbamoyltransferase activity"/>
    <property type="evidence" value="ECO:0007669"/>
    <property type="project" value="UniProtKB-ARBA"/>
</dbReference>
<feature type="domain" description="Aspartate/ornithine carbamoyltransferase Asp/Orn-binding" evidence="2">
    <location>
        <begin position="148"/>
        <end position="300"/>
    </location>
</feature>
<dbReference type="AlphaFoldDB" id="A0A6J6YV37"/>
<keyword evidence="1" id="KW-0808">Transferase</keyword>
<dbReference type="NCBIfam" id="TIGR00658">
    <property type="entry name" value="orni_carb_tr"/>
    <property type="match status" value="1"/>
</dbReference>
<evidence type="ECO:0000256" key="1">
    <source>
        <dbReference type="ARBA" id="ARBA00022679"/>
    </source>
</evidence>
<dbReference type="NCBIfam" id="NF001986">
    <property type="entry name" value="PRK00779.1"/>
    <property type="match status" value="1"/>
</dbReference>
<dbReference type="Pfam" id="PF02729">
    <property type="entry name" value="OTCace_N"/>
    <property type="match status" value="1"/>
</dbReference>
<gene>
    <name evidence="4" type="ORF">UFOPK3004_01241</name>
</gene>
<protein>
    <submittedName>
        <fullName evidence="4">Unannotated protein</fullName>
    </submittedName>
</protein>
<dbReference type="InterPro" id="IPR006130">
    <property type="entry name" value="Asp/Orn_carbamoylTrfase"/>
</dbReference>
<name>A0A6J6YV37_9ZZZZ</name>